<keyword evidence="7 9" id="KW-1133">Transmembrane helix</keyword>
<keyword evidence="8 9" id="KW-0472">Membrane</keyword>
<evidence type="ECO:0000256" key="10">
    <source>
        <dbReference type="SAM" id="Coils"/>
    </source>
</evidence>
<keyword evidence="6 9" id="KW-0812">Transmembrane</keyword>
<evidence type="ECO:0000259" key="11">
    <source>
        <dbReference type="PROSITE" id="PS50928"/>
    </source>
</evidence>
<dbReference type="NCBIfam" id="TIGR00974">
    <property type="entry name" value="3a0107s02c"/>
    <property type="match status" value="1"/>
</dbReference>
<feature type="domain" description="ABC transmembrane type-1" evidence="11">
    <location>
        <begin position="289"/>
        <end position="521"/>
    </location>
</feature>
<dbReference type="PROSITE" id="PS50928">
    <property type="entry name" value="ABC_TM1"/>
    <property type="match status" value="1"/>
</dbReference>
<dbReference type="PANTHER" id="PTHR43470">
    <property type="entry name" value="PHOSPHATE TRANSPORT SYSTEM PERMEASE PROTEIN PSTA-RELATED"/>
    <property type="match status" value="1"/>
</dbReference>
<protein>
    <recommendedName>
        <fullName evidence="3 9">Phosphate transport system permease protein PstA</fullName>
    </recommendedName>
</protein>
<sequence length="537" mass="59165">MTRWLRSGAPWVWLTAGAVSLSLIVVLGLLLLIGWKGLGYFWPAPVYQFEVQQNGHQSIVIGEVYGRKAVPVEQLTEAGIDTSGFDSEKVLRYVIKTGNRDVLGSDFVTVLEPHIVSQAPAAGVAVIERLKNGRFYGIPVGLTDDGVAIPLEELEHSLEQADSVRDLIRQIEKKDLVALNHQFEQLNAQLRNNGDSQELMEERQRLEQRFAQIEQQLLLLHQQLGRDSLIVKEMTGREITLPIEQILDIWYPNDFTVAGKFGHWLRQLGHFVSDDPREANTEGGVFPAIFGTVFMVLLMSVIVTPLGVLAAVYLHEYAGKSVFTKLIRVAVINLAGVPSIVYGVFGLGFFVYIVGAQIDDLFFAEQLPAPTFGTPGILWSALTLAILTLPVVIVSTEEGLARIPNSIRHGSLALGATQAETLWRTVLPMASPAIMTGLILAVARAAGEVAPLMLVGVVKMAPSLPIDGQFPYLHLDRKFMHLGYHIYDVGFQSPNVEAARPLVYATSFLLVTVIVGLNLTAIGIRNHLREKFRSLEQ</sequence>
<comment type="similarity">
    <text evidence="2 9">Belongs to the binding-protein-dependent transport system permease family. CysTW subfamily.</text>
</comment>
<keyword evidence="5 9" id="KW-1003">Cell membrane</keyword>
<gene>
    <name evidence="12" type="ORF">RJ45_24610</name>
</gene>
<evidence type="ECO:0000256" key="2">
    <source>
        <dbReference type="ARBA" id="ARBA00007069"/>
    </source>
</evidence>
<feature type="transmembrane region" description="Helical" evidence="9">
    <location>
        <begin position="502"/>
        <end position="524"/>
    </location>
</feature>
<evidence type="ECO:0000256" key="3">
    <source>
        <dbReference type="ARBA" id="ARBA00016864"/>
    </source>
</evidence>
<dbReference type="RefSeq" id="WP_039469127.1">
    <property type="nucleotide sequence ID" value="NZ_JWLZ01000214.1"/>
</dbReference>
<accession>A0A0B9G2U2</accession>
<name>A0A0B9G2U2_9GAMM</name>
<dbReference type="Proteomes" id="UP000031278">
    <property type="component" value="Unassembled WGS sequence"/>
</dbReference>
<feature type="transmembrane region" description="Helical" evidence="9">
    <location>
        <begin position="326"/>
        <end position="356"/>
    </location>
</feature>
<dbReference type="Pfam" id="PF00528">
    <property type="entry name" value="BPD_transp_1"/>
    <property type="match status" value="1"/>
</dbReference>
<feature type="transmembrane region" description="Helical" evidence="9">
    <location>
        <begin position="12"/>
        <end position="35"/>
    </location>
</feature>
<dbReference type="GO" id="GO:0005886">
    <property type="term" value="C:plasma membrane"/>
    <property type="evidence" value="ECO:0007669"/>
    <property type="project" value="UniProtKB-SubCell"/>
</dbReference>
<comment type="caution">
    <text evidence="12">The sequence shown here is derived from an EMBL/GenBank/DDBJ whole genome shotgun (WGS) entry which is preliminary data.</text>
</comment>
<evidence type="ECO:0000256" key="7">
    <source>
        <dbReference type="ARBA" id="ARBA00022989"/>
    </source>
</evidence>
<evidence type="ECO:0000313" key="12">
    <source>
        <dbReference type="EMBL" id="KHT59165.1"/>
    </source>
</evidence>
<organism evidence="12 13">
    <name type="scientific">Photobacterium gaetbulicola</name>
    <dbReference type="NCBI Taxonomy" id="1295392"/>
    <lineage>
        <taxon>Bacteria</taxon>
        <taxon>Pseudomonadati</taxon>
        <taxon>Pseudomonadota</taxon>
        <taxon>Gammaproteobacteria</taxon>
        <taxon>Vibrionales</taxon>
        <taxon>Vibrionaceae</taxon>
        <taxon>Photobacterium</taxon>
    </lineage>
</organism>
<feature type="coiled-coil region" evidence="10">
    <location>
        <begin position="154"/>
        <end position="223"/>
    </location>
</feature>
<keyword evidence="10" id="KW-0175">Coiled coil</keyword>
<dbReference type="EMBL" id="JWLZ01000214">
    <property type="protein sequence ID" value="KHT59165.1"/>
    <property type="molecule type" value="Genomic_DNA"/>
</dbReference>
<dbReference type="GO" id="GO:0035435">
    <property type="term" value="P:phosphate ion transmembrane transport"/>
    <property type="evidence" value="ECO:0007669"/>
    <property type="project" value="InterPro"/>
</dbReference>
<dbReference type="Gene3D" id="1.10.3720.10">
    <property type="entry name" value="MetI-like"/>
    <property type="match status" value="1"/>
</dbReference>
<feature type="transmembrane region" description="Helical" evidence="9">
    <location>
        <begin position="421"/>
        <end position="443"/>
    </location>
</feature>
<dbReference type="SUPFAM" id="SSF161098">
    <property type="entry name" value="MetI-like"/>
    <property type="match status" value="1"/>
</dbReference>
<evidence type="ECO:0000256" key="1">
    <source>
        <dbReference type="ARBA" id="ARBA00004651"/>
    </source>
</evidence>
<dbReference type="InterPro" id="IPR035906">
    <property type="entry name" value="MetI-like_sf"/>
</dbReference>
<reference evidence="12 13" key="1">
    <citation type="submission" date="2014-12" db="EMBL/GenBank/DDBJ databases">
        <title>Genome sequencing of Photobacterium gaetbulicola AD005a.</title>
        <authorList>
            <person name="Adrian T.G.S."/>
            <person name="Chan K.G."/>
        </authorList>
    </citation>
    <scope>NUCLEOTIDE SEQUENCE [LARGE SCALE GENOMIC DNA]</scope>
    <source>
        <strain evidence="12 13">AD005a</strain>
    </source>
</reference>
<evidence type="ECO:0000256" key="4">
    <source>
        <dbReference type="ARBA" id="ARBA00022448"/>
    </source>
</evidence>
<evidence type="ECO:0000256" key="5">
    <source>
        <dbReference type="ARBA" id="ARBA00022475"/>
    </source>
</evidence>
<dbReference type="GO" id="GO:0005315">
    <property type="term" value="F:phosphate transmembrane transporter activity"/>
    <property type="evidence" value="ECO:0007669"/>
    <property type="project" value="InterPro"/>
</dbReference>
<evidence type="ECO:0000256" key="8">
    <source>
        <dbReference type="ARBA" id="ARBA00023136"/>
    </source>
</evidence>
<evidence type="ECO:0000256" key="9">
    <source>
        <dbReference type="RuleBase" id="RU363043"/>
    </source>
</evidence>
<proteinExistence type="inferred from homology"/>
<dbReference type="PANTHER" id="PTHR43470:SF6">
    <property type="entry name" value="PHOSPHATE TRANSPORT SYSTEM PERMEASE PROTEIN PSTA"/>
    <property type="match status" value="1"/>
</dbReference>
<dbReference type="AlphaFoldDB" id="A0A0B9G2U2"/>
<dbReference type="InterPro" id="IPR000515">
    <property type="entry name" value="MetI-like"/>
</dbReference>
<feature type="transmembrane region" description="Helical" evidence="9">
    <location>
        <begin position="376"/>
        <end position="400"/>
    </location>
</feature>
<feature type="transmembrane region" description="Helical" evidence="9">
    <location>
        <begin position="285"/>
        <end position="314"/>
    </location>
</feature>
<evidence type="ECO:0000256" key="6">
    <source>
        <dbReference type="ARBA" id="ARBA00022692"/>
    </source>
</evidence>
<evidence type="ECO:0000313" key="13">
    <source>
        <dbReference type="Proteomes" id="UP000031278"/>
    </source>
</evidence>
<comment type="subcellular location">
    <subcellularLocation>
        <location evidence="9">Cell inner membrane</location>
        <topology evidence="9">Multi-pass membrane protein</topology>
    </subcellularLocation>
    <subcellularLocation>
        <location evidence="1">Cell membrane</location>
        <topology evidence="1">Multi-pass membrane protein</topology>
    </subcellularLocation>
</comment>
<dbReference type="InterPro" id="IPR005672">
    <property type="entry name" value="Phosphate_PstA"/>
</dbReference>
<keyword evidence="4" id="KW-0813">Transport</keyword>
<dbReference type="CDD" id="cd06261">
    <property type="entry name" value="TM_PBP2"/>
    <property type="match status" value="1"/>
</dbReference>